<name>A0A6A6TW31_9PEZI</name>
<feature type="compositionally biased region" description="Polar residues" evidence="1">
    <location>
        <begin position="348"/>
        <end position="371"/>
    </location>
</feature>
<accession>A0A6A6TW31</accession>
<organism evidence="2 3">
    <name type="scientific">Microthyrium microscopicum</name>
    <dbReference type="NCBI Taxonomy" id="703497"/>
    <lineage>
        <taxon>Eukaryota</taxon>
        <taxon>Fungi</taxon>
        <taxon>Dikarya</taxon>
        <taxon>Ascomycota</taxon>
        <taxon>Pezizomycotina</taxon>
        <taxon>Dothideomycetes</taxon>
        <taxon>Dothideomycetes incertae sedis</taxon>
        <taxon>Microthyriales</taxon>
        <taxon>Microthyriaceae</taxon>
        <taxon>Microthyrium</taxon>
    </lineage>
</organism>
<evidence type="ECO:0000313" key="3">
    <source>
        <dbReference type="Proteomes" id="UP000799302"/>
    </source>
</evidence>
<feature type="compositionally biased region" description="Polar residues" evidence="1">
    <location>
        <begin position="312"/>
        <end position="323"/>
    </location>
</feature>
<dbReference type="OrthoDB" id="5377213at2759"/>
<feature type="compositionally biased region" description="Basic and acidic residues" evidence="1">
    <location>
        <begin position="282"/>
        <end position="294"/>
    </location>
</feature>
<dbReference type="AlphaFoldDB" id="A0A6A6TW31"/>
<sequence>MAAVLPPNTNWPPHSHPSLHRRTQSHSSSVVSFQEKVDQHDTEQLPVLSHSIKIKPYLRKLSLRDNNSNNLDLSRPTAENESLAGLGYYDESRSGSELAFTPIVTTASRSRHQRSASNTSTFSTSSSQRPSVPTPFKHTPRPYTPPIAATRSYTASSLLSSSDSVEAEDIMADEDFRFRQRAFEHTTRRSGSIGSLPAVPQTIHMHSSSSLTRLNGSNISQSSLPSVPTSRSRGDTMRSVDSSRGSMDKAMHIFRGGKDEPLDPATRAANIMAARIAYAEREEAKERKAEKEYLRQQNRRRNHERPPRGRSESATTGSSSQNEKMQFVGKSYDEYTPAHSRTLPKHVPTTTTSAATNVQNIRSGRSAQPGKSKTLKSRWLGFMAWLKTRLLRLGKKMSGGR</sequence>
<evidence type="ECO:0000256" key="1">
    <source>
        <dbReference type="SAM" id="MobiDB-lite"/>
    </source>
</evidence>
<feature type="compositionally biased region" description="Polar residues" evidence="1">
    <location>
        <begin position="211"/>
        <end position="231"/>
    </location>
</feature>
<keyword evidence="3" id="KW-1185">Reference proteome</keyword>
<feature type="region of interest" description="Disordered" evidence="1">
    <location>
        <begin position="336"/>
        <end position="372"/>
    </location>
</feature>
<protein>
    <submittedName>
        <fullName evidence="2">Uncharacterized protein</fullName>
    </submittedName>
</protein>
<feature type="region of interest" description="Disordered" evidence="1">
    <location>
        <begin position="211"/>
        <end position="246"/>
    </location>
</feature>
<dbReference type="Proteomes" id="UP000799302">
    <property type="component" value="Unassembled WGS sequence"/>
</dbReference>
<feature type="region of interest" description="Disordered" evidence="1">
    <location>
        <begin position="282"/>
        <end position="323"/>
    </location>
</feature>
<evidence type="ECO:0000313" key="2">
    <source>
        <dbReference type="EMBL" id="KAF2664022.1"/>
    </source>
</evidence>
<feature type="region of interest" description="Disordered" evidence="1">
    <location>
        <begin position="1"/>
        <end position="37"/>
    </location>
</feature>
<gene>
    <name evidence="2" type="ORF">BT63DRAFT_98938</name>
</gene>
<reference evidence="2" key="1">
    <citation type="journal article" date="2020" name="Stud. Mycol.">
        <title>101 Dothideomycetes genomes: a test case for predicting lifestyles and emergence of pathogens.</title>
        <authorList>
            <person name="Haridas S."/>
            <person name="Albert R."/>
            <person name="Binder M."/>
            <person name="Bloem J."/>
            <person name="Labutti K."/>
            <person name="Salamov A."/>
            <person name="Andreopoulos B."/>
            <person name="Baker S."/>
            <person name="Barry K."/>
            <person name="Bills G."/>
            <person name="Bluhm B."/>
            <person name="Cannon C."/>
            <person name="Castanera R."/>
            <person name="Culley D."/>
            <person name="Daum C."/>
            <person name="Ezra D."/>
            <person name="Gonzalez J."/>
            <person name="Henrissat B."/>
            <person name="Kuo A."/>
            <person name="Liang C."/>
            <person name="Lipzen A."/>
            <person name="Lutzoni F."/>
            <person name="Magnuson J."/>
            <person name="Mondo S."/>
            <person name="Nolan M."/>
            <person name="Ohm R."/>
            <person name="Pangilinan J."/>
            <person name="Park H.-J."/>
            <person name="Ramirez L."/>
            <person name="Alfaro M."/>
            <person name="Sun H."/>
            <person name="Tritt A."/>
            <person name="Yoshinaga Y."/>
            <person name="Zwiers L.-H."/>
            <person name="Turgeon B."/>
            <person name="Goodwin S."/>
            <person name="Spatafora J."/>
            <person name="Crous P."/>
            <person name="Grigoriev I."/>
        </authorList>
    </citation>
    <scope>NUCLEOTIDE SEQUENCE</scope>
    <source>
        <strain evidence="2">CBS 115976</strain>
    </source>
</reference>
<proteinExistence type="predicted"/>
<dbReference type="EMBL" id="MU004243">
    <property type="protein sequence ID" value="KAF2664022.1"/>
    <property type="molecule type" value="Genomic_DNA"/>
</dbReference>
<feature type="compositionally biased region" description="Low complexity" evidence="1">
    <location>
        <begin position="115"/>
        <end position="135"/>
    </location>
</feature>
<feature type="region of interest" description="Disordered" evidence="1">
    <location>
        <begin position="105"/>
        <end position="148"/>
    </location>
</feature>